<reference evidence="3" key="1">
    <citation type="journal article" date="2013" name="ISME J.">
        <title>A small predatory core genome in the divergent marine Bacteriovorax marinus SJ and the terrestrial Bdellovibrio bacteriovorus.</title>
        <authorList>
            <person name="Crossman L.C."/>
            <person name="Chen H."/>
            <person name="Cerdeno-Tarraga A.M."/>
            <person name="Brooks K."/>
            <person name="Quail M.A."/>
            <person name="Pineiro S.A."/>
            <person name="Hobley L."/>
            <person name="Sockett R.E."/>
            <person name="Bentley S.D."/>
            <person name="Parkhill J."/>
            <person name="Williams H.N."/>
            <person name="Stine O.C."/>
        </authorList>
    </citation>
    <scope>NUCLEOTIDE SEQUENCE [LARGE SCALE GENOMIC DNA]</scope>
    <source>
        <strain evidence="3">ATCC BAA-682 / DSM 15412 / SJ</strain>
    </source>
</reference>
<gene>
    <name evidence="2" type="ordered locus">BMS_1358</name>
</gene>
<sequence length="269" mass="30249">MNFQIIRTLTENTINKEFRSKAITFIFIFTFIVITLIKILLDFINTNFNISGGSIGGEGFFIIFLGLSSISSITSILLGLNCVSSDFASSSISQILSFPIRRVEYLISRILGAWIISLVLFIISIIYSIVLFSLYTPGTLEFGGLFVAIISMSANMLTLATLAALSSLYMPKMYAFIFLFIFRVFLSSVNTSFMSSGGQELFANLSIFKVIRLIFYFFFPRVQIMDSYAKSFLGGSDIGVNFFTFYAHYGVTYILLFALLAFIFSRRDI</sequence>
<dbReference type="EMBL" id="FQ312005">
    <property type="protein sequence ID" value="CBW26226.1"/>
    <property type="molecule type" value="Genomic_DNA"/>
</dbReference>
<feature type="transmembrane region" description="Helical" evidence="1">
    <location>
        <begin position="111"/>
        <end position="136"/>
    </location>
</feature>
<keyword evidence="1" id="KW-0812">Transmembrane</keyword>
<dbReference type="HOGENOM" id="CLU_1033535_0_0_7"/>
<dbReference type="STRING" id="862908.BMS_1358"/>
<proteinExistence type="predicted"/>
<keyword evidence="1" id="KW-1133">Transmembrane helix</keyword>
<protein>
    <submittedName>
        <fullName evidence="2">Membrane protein</fullName>
    </submittedName>
</protein>
<keyword evidence="1" id="KW-0472">Membrane</keyword>
<keyword evidence="3" id="KW-1185">Reference proteome</keyword>
<dbReference type="PATRIC" id="fig|862908.3.peg.1292"/>
<name>E1WZP0_HALMS</name>
<evidence type="ECO:0000256" key="1">
    <source>
        <dbReference type="SAM" id="Phobius"/>
    </source>
</evidence>
<feature type="transmembrane region" description="Helical" evidence="1">
    <location>
        <begin position="61"/>
        <end position="83"/>
    </location>
</feature>
<feature type="transmembrane region" description="Helical" evidence="1">
    <location>
        <begin position="21"/>
        <end position="41"/>
    </location>
</feature>
<dbReference type="AlphaFoldDB" id="E1WZP0"/>
<evidence type="ECO:0000313" key="3">
    <source>
        <dbReference type="Proteomes" id="UP000008963"/>
    </source>
</evidence>
<feature type="transmembrane region" description="Helical" evidence="1">
    <location>
        <begin position="240"/>
        <end position="264"/>
    </location>
</feature>
<dbReference type="KEGG" id="bmx:BMS_1358"/>
<organism evidence="2 3">
    <name type="scientific">Halobacteriovorax marinus (strain ATCC BAA-682 / DSM 15412 / SJ)</name>
    <name type="common">Bacteriovorax marinus</name>
    <dbReference type="NCBI Taxonomy" id="862908"/>
    <lineage>
        <taxon>Bacteria</taxon>
        <taxon>Pseudomonadati</taxon>
        <taxon>Bdellovibrionota</taxon>
        <taxon>Bacteriovoracia</taxon>
        <taxon>Bacteriovoracales</taxon>
        <taxon>Halobacteriovoraceae</taxon>
        <taxon>Halobacteriovorax</taxon>
    </lineage>
</organism>
<feature type="transmembrane region" description="Helical" evidence="1">
    <location>
        <begin position="142"/>
        <end position="166"/>
    </location>
</feature>
<feature type="transmembrane region" description="Helical" evidence="1">
    <location>
        <begin position="173"/>
        <end position="195"/>
    </location>
</feature>
<dbReference type="RefSeq" id="WP_014244010.1">
    <property type="nucleotide sequence ID" value="NC_016620.1"/>
</dbReference>
<evidence type="ECO:0000313" key="2">
    <source>
        <dbReference type="EMBL" id="CBW26226.1"/>
    </source>
</evidence>
<dbReference type="Proteomes" id="UP000008963">
    <property type="component" value="Chromosome"/>
</dbReference>
<accession>E1WZP0</accession>